<proteinExistence type="predicted"/>
<feature type="compositionally biased region" description="Polar residues" evidence="2">
    <location>
        <begin position="1819"/>
        <end position="1828"/>
    </location>
</feature>
<evidence type="ECO:0000256" key="1">
    <source>
        <dbReference type="SAM" id="Coils"/>
    </source>
</evidence>
<evidence type="ECO:0008006" key="5">
    <source>
        <dbReference type="Google" id="ProtNLM"/>
    </source>
</evidence>
<feature type="compositionally biased region" description="Basic and acidic residues" evidence="2">
    <location>
        <begin position="1774"/>
        <end position="1796"/>
    </location>
</feature>
<sequence>MAVKKWIDLTQFGVRAVVSSATQQREKVGLLVVQDPALFTQKTNISIGDFLKNAQSKGATIVESEFPDSDMTLMLDPKQNSFSTKLLKQLIPGIEAQHLRDMDTSEIYINHDANIAEGRVAHWTNIVSQGKDAPKVGYVDSKAAPLSSSLVQAFQEHDHEKKAEMFFEHYEADAFPLAQLEKYGYTSDKSLVAYYPTEEIAIAAGVDLMNLKPVQLPNTSLPIKSNSQGQILAFSDISQIPEMLNYDVSAHKGWSSLYQLPNAVTLNHNALVYFDNQFRALNKYSQNLNEENVGVMLSGIAETNSYVNKVLYERYPDLKQQFSMNSRFDVVKKDGQFKVQHAISDADGKWSVTAEENVNRTNFSAALNDMYVRLSEIHAPINALRGNLRRDFKNVANNLTVAYSNLETELEAQLAYQSSLVAEPSDNLEDGLDPKQATATVEDIEDTASAVLSGEITVEPGKPLHEAIKVVEPEVIDVAPNDIAPEVLIDGVEPTPLLRDLHQLDQHIRLQAIPNILNRIKQGEKDRDLLVNARQKSVVSNMIVGMGGVPSQINSLAPYAAHMLHPTTDLVFAQGRLHAVEQQNSTNLSYLAYLNDLREHIHDYKSDFVKPEYVDNLLLHKAMTEHEIEAGFEDAKNEIKANFTNETFGFGNIVHENADLVQFVQNVEARTITRQNIASEPLAPISFETLPHSGITVVKLPDFDNAQPQENINTAVADFVIQERLREYAKLLLQNGAELYAELENSSPNNILADTRIFDNLTKIARDAHMIERASGQSIIPMLSSNKAVQDWLKLQSKEQYGITNPMLGVGDHIQFKAQAAADILSHIVPGVIAYDQSLKNPTLDVTQVKTSYVEAQAACVNFNESYYRLGASATHQQGKALHYVQNFIPSLNHDDYPADRKHVWVMNRANSDKPFQINSIELGDIKPDTQEELSVRNLRDAAALGFAAYSRNKLYTDLGFSGDVATNMENLIAVHKKQLEAEDEEALIEAAERLFKSINDKTANYYKNGVPSLDDFTVDSANLKLSLISDPSVTTQFDNALDYQTALTAIQAADVLFHKNVSIEPYDNSTGKVPDYIANTLNSDKQFSQVFEYMQPTIRERRYEVQPNPQSLSDVTHDFIGTAVNQFKNNLGMFESSEFSYQQNLDVVTRTNANLSYMRILPADLNDIAKQLAYRDGPGANRNSDTDLAWEKINSARLGTVDNLHEMSFDALNKEITAKVVELDVARPSRRFEEDDQDDYLDKREYEDYLERTGQEIPPEPYRPVDAAIPLSMTAKIDLHDLPYPTAGMLKRLDNTDLEIRSSEVFKGLDDAYGNIALASMRENVFAMPPQMILDAINLSDQKEAKKQNPDHPNNHQFNRADLFVYEIPPKGKEHGAYVLLPEFVKPPEDAKLKGNYQVKYLEEKNALKAQLENEIATKGKEVAPLRAALSDQAAYNTGIYYSLGTDIVSPIADNSKALMTIVDVQHELSAHTVRFGQANIASVDDLHKFLMQDVQNQMEALGSPDDYNVVRLTGNEELVGRFLVVPPDLPVEYTNRIDTAFSFGHVYSKKEFKDQVVESNRRTSDSAYFAGPRAVSQVLNNANNLANIQGTTLPVARTHRIGPYQQVIASRLIKEGYEATKAALLPSMADHNRKPPESVLNPHNAVMAYQPATETKHASIAVLPSVHEFNKQKLSDGFVLLSVPTALPDAPHNIRNVIEGLDTSILNDKNATLNMIASDCEAGADLEEQKHAVEVIEATNNQEHISPPVPPKEPKEPVVKPQPQPEPVVEPNEPKEPVVEPTEPKEPKEPKVEPPKIPQPTSEQQESATPIAPAPRKSSTPKTPSGDQIEDTGYKIPGAKKDLYNVTLTVSQIEAMTLKQMEGILKLNKMWKKTSVEYAQEKGIDVRAYLITDCLRKIMPSQPDFPTAVNTSPEQITRVGVVYNQVVTDIRNAVIDKTNLTDIRKALSDVYSSWEANPKFHEEVQRNFKAPYRQIQQFWKEQQSFDVVLKARDRLADQDPARLKDVDTLAQNFSKITDLSYEMGKAYSQVFRHSSFRDRLPKGVHYYSLLENKQLKASLNDDQLNMVYKALNPKTETEETLRKKEWQERRRNAREELNEIMNSINNEMKEMSSKKSLMPTVDDPKLMVNDFSDRNGRNVTAEELQHRFGFKACEFGNYLNQKDRQEALNLAYDGCAALAKMIDIPDRMVGFDGLMALANGSRGSQSALAHYESDFRVINLTKKKGYGSFAHEWFHALDNAMMDIEVQKNPKLERFMRNRFLSEELGSTRSEAVSDAAKVMGVMIENIRRPNYEKVDLDGVIRNLREKEEHYKMRVIAMAHKAGAHSPEYGKAAADEIVKVFKAREANRKNYFYDSLTEHVMDQNLNDKSKRNIKMEEYREKAVGWIFGNKDTAYNYELPEYRKTMAEEYEAAGMDEKTLKARFNAFSQTARSHIAKVVIPDLVEDVDALAATRFLLEKMRDQFPEKTIQAENGKGHALDVFNYMAHRHTVLNTTVFHRDALYLDAMQGRSTNYWSTILEEFARCGEAVTIEGQKEKNMGNNDWLVRRDRGDNNALGFEQERIMGNARPMGTEREQIVTSYKDFINVAMDHIKENLPEMRLRDHLLYIKHELSELQSLDVRNVEREEELRGKLDVIEKMTPQEFDAHYKKEYENFLKQDPQRLAMAERLEKVSAAKKKPEEEQLGMAL</sequence>
<dbReference type="RefSeq" id="WP_163146351.1">
    <property type="nucleotide sequence ID" value="NZ_CP044456.1"/>
</dbReference>
<accession>A0A6C0Y6E1</accession>
<geneLocation type="plasmid" evidence="4">
    <name>pb18-1</name>
</geneLocation>
<keyword evidence="3" id="KW-0614">Plasmid</keyword>
<evidence type="ECO:0000256" key="2">
    <source>
        <dbReference type="SAM" id="MobiDB-lite"/>
    </source>
</evidence>
<protein>
    <recommendedName>
        <fullName evidence="5">Large polyvalent protein-associated domain-containing protein</fullName>
    </recommendedName>
</protein>
<organism evidence="3 4">
    <name type="scientific">Acinetobacter indicus</name>
    <dbReference type="NCBI Taxonomy" id="756892"/>
    <lineage>
        <taxon>Bacteria</taxon>
        <taxon>Pseudomonadati</taxon>
        <taxon>Pseudomonadota</taxon>
        <taxon>Gammaproteobacteria</taxon>
        <taxon>Moraxellales</taxon>
        <taxon>Moraxellaceae</taxon>
        <taxon>Acinetobacter</taxon>
    </lineage>
</organism>
<name>A0A6C0Y6E1_9GAMM</name>
<dbReference type="Proteomes" id="UP000503440">
    <property type="component" value="Plasmid pB18-1"/>
</dbReference>
<evidence type="ECO:0000313" key="3">
    <source>
        <dbReference type="EMBL" id="QIC71693.1"/>
    </source>
</evidence>
<reference evidence="3 4" key="1">
    <citation type="submission" date="2019-09" db="EMBL/GenBank/DDBJ databases">
        <title>Non-baumannii Acinetobacter spp. carrying blaNDM-1 isolated in China.</title>
        <authorList>
            <person name="Cui C."/>
            <person name="Chen C."/>
            <person name="Sun J."/>
            <person name="Liu Y."/>
        </authorList>
    </citation>
    <scope>NUCLEOTIDE SEQUENCE [LARGE SCALE GENOMIC DNA]</scope>
    <source>
        <strain evidence="3 4">B18</strain>
        <plasmid evidence="4">pb18-1</plasmid>
    </source>
</reference>
<keyword evidence="1" id="KW-0175">Coiled coil</keyword>
<feature type="region of interest" description="Disordered" evidence="2">
    <location>
        <begin position="1741"/>
        <end position="1837"/>
    </location>
</feature>
<feature type="coiled-coil region" evidence="1">
    <location>
        <begin position="2078"/>
        <end position="2116"/>
    </location>
</feature>
<dbReference type="EMBL" id="CP044456">
    <property type="protein sequence ID" value="QIC71693.1"/>
    <property type="molecule type" value="Genomic_DNA"/>
</dbReference>
<gene>
    <name evidence="3" type="ORF">FSC09_14960</name>
</gene>
<evidence type="ECO:0000313" key="4">
    <source>
        <dbReference type="Proteomes" id="UP000503440"/>
    </source>
</evidence>
<feature type="coiled-coil region" evidence="1">
    <location>
        <begin position="966"/>
        <end position="1002"/>
    </location>
</feature>